<gene>
    <name evidence="2" type="ORF">SAMN02927923_04284</name>
</gene>
<organism evidence="2 3">
    <name type="scientific">Microvirga guangxiensis</name>
    <dbReference type="NCBI Taxonomy" id="549386"/>
    <lineage>
        <taxon>Bacteria</taxon>
        <taxon>Pseudomonadati</taxon>
        <taxon>Pseudomonadota</taxon>
        <taxon>Alphaproteobacteria</taxon>
        <taxon>Hyphomicrobiales</taxon>
        <taxon>Methylobacteriaceae</taxon>
        <taxon>Microvirga</taxon>
    </lineage>
</organism>
<feature type="compositionally biased region" description="Polar residues" evidence="1">
    <location>
        <begin position="1"/>
        <end position="17"/>
    </location>
</feature>
<reference evidence="2 3" key="1">
    <citation type="submission" date="2016-10" db="EMBL/GenBank/DDBJ databases">
        <authorList>
            <person name="de Groot N.N."/>
        </authorList>
    </citation>
    <scope>NUCLEOTIDE SEQUENCE [LARGE SCALE GENOMIC DNA]</scope>
    <source>
        <strain evidence="2 3">CGMCC 1.7666</strain>
    </source>
</reference>
<evidence type="ECO:0000256" key="1">
    <source>
        <dbReference type="SAM" id="MobiDB-lite"/>
    </source>
</evidence>
<sequence length="54" mass="5871">MQDTIANHPSGTTTPWNQGKLIGPRSLIASRIWPCLTSPSTVSGEPVTSLRPRR</sequence>
<dbReference type="EMBL" id="FMVJ01000018">
    <property type="protein sequence ID" value="SCZ11959.1"/>
    <property type="molecule type" value="Genomic_DNA"/>
</dbReference>
<protein>
    <submittedName>
        <fullName evidence="2">Uncharacterized protein</fullName>
    </submittedName>
</protein>
<evidence type="ECO:0000313" key="3">
    <source>
        <dbReference type="Proteomes" id="UP000199569"/>
    </source>
</evidence>
<proteinExistence type="predicted"/>
<feature type="region of interest" description="Disordered" evidence="1">
    <location>
        <begin position="1"/>
        <end position="21"/>
    </location>
</feature>
<name>A0A1G5LIF7_9HYPH</name>
<dbReference type="AlphaFoldDB" id="A0A1G5LIF7"/>
<evidence type="ECO:0000313" key="2">
    <source>
        <dbReference type="EMBL" id="SCZ11959.1"/>
    </source>
</evidence>
<accession>A0A1G5LIF7</accession>
<dbReference type="Proteomes" id="UP000199569">
    <property type="component" value="Unassembled WGS sequence"/>
</dbReference>
<keyword evidence="3" id="KW-1185">Reference proteome</keyword>